<evidence type="ECO:0000256" key="4">
    <source>
        <dbReference type="ARBA" id="ARBA00022679"/>
    </source>
</evidence>
<dbReference type="Gene3D" id="3.30.200.20">
    <property type="entry name" value="Phosphorylase Kinase, domain 1"/>
    <property type="match status" value="1"/>
</dbReference>
<dbReference type="FunFam" id="1.10.238.10:FF:000050">
    <property type="entry name" value="Calcium-dependent protein kinase 7"/>
    <property type="match status" value="1"/>
</dbReference>
<evidence type="ECO:0000313" key="21">
    <source>
        <dbReference type="EnsemblPlants" id="TraesCS7B02G165200.1"/>
    </source>
</evidence>
<comment type="similarity">
    <text evidence="14">Belongs to the protein kinase superfamily. Ser/Thr protein kinase family. CDPK subfamily.</text>
</comment>
<dbReference type="Pfam" id="PF00069">
    <property type="entry name" value="Pkinase"/>
    <property type="match status" value="1"/>
</dbReference>
<evidence type="ECO:0000256" key="13">
    <source>
        <dbReference type="ARBA" id="ARBA00023288"/>
    </source>
</evidence>
<proteinExistence type="inferred from homology"/>
<feature type="domain" description="Protein kinase" evidence="19">
    <location>
        <begin position="84"/>
        <end position="369"/>
    </location>
</feature>
<comment type="catalytic activity">
    <reaction evidence="15">
        <text>L-threonyl-[protein] + ATP = O-phospho-L-threonyl-[protein] + ADP + H(+)</text>
        <dbReference type="Rhea" id="RHEA:46608"/>
        <dbReference type="Rhea" id="RHEA-COMP:11060"/>
        <dbReference type="Rhea" id="RHEA-COMP:11605"/>
        <dbReference type="ChEBI" id="CHEBI:15378"/>
        <dbReference type="ChEBI" id="CHEBI:30013"/>
        <dbReference type="ChEBI" id="CHEBI:30616"/>
        <dbReference type="ChEBI" id="CHEBI:61977"/>
        <dbReference type="ChEBI" id="CHEBI:456216"/>
        <dbReference type="EC" id="2.7.11.1"/>
    </reaction>
</comment>
<dbReference type="InterPro" id="IPR000719">
    <property type="entry name" value="Prot_kinase_dom"/>
</dbReference>
<feature type="domain" description="EF-hand" evidence="20">
    <location>
        <begin position="515"/>
        <end position="550"/>
    </location>
</feature>
<dbReference type="Gramene" id="TraesCS7B03G0446800.1">
    <property type="protein sequence ID" value="TraesCS7B03G0446800.1.CDS"/>
    <property type="gene ID" value="TraesCS7B03G0446800"/>
</dbReference>
<dbReference type="GO" id="GO:0005886">
    <property type="term" value="C:plasma membrane"/>
    <property type="evidence" value="ECO:0000318"/>
    <property type="project" value="GO_Central"/>
</dbReference>
<keyword evidence="11 17" id="KW-0067">ATP-binding</keyword>
<dbReference type="Gramene" id="TraesLAC7B03G04067280.1">
    <property type="protein sequence ID" value="TraesLAC7B03G04067280.1"/>
    <property type="gene ID" value="TraesLAC7B03G04067280"/>
</dbReference>
<dbReference type="PANTHER" id="PTHR24349">
    <property type="entry name" value="SERINE/THREONINE-PROTEIN KINASE"/>
    <property type="match status" value="1"/>
</dbReference>
<dbReference type="SMR" id="A0A3B6SIK1"/>
<dbReference type="Gramene" id="TraesARI5B03G02899010.1">
    <property type="protein sequence ID" value="TraesARI5B03G02899010.1"/>
    <property type="gene ID" value="TraesARI5B03G02899010"/>
</dbReference>
<evidence type="ECO:0000256" key="18">
    <source>
        <dbReference type="SAM" id="MobiDB-lite"/>
    </source>
</evidence>
<keyword evidence="13" id="KW-0449">Lipoprotein</keyword>
<dbReference type="Gramene" id="TraesNOR7B03G04161780.1">
    <property type="protein sequence ID" value="TraesNOR7B03G04161780.1"/>
    <property type="gene ID" value="TraesNOR7B03G04161780"/>
</dbReference>
<dbReference type="GO" id="GO:0035556">
    <property type="term" value="P:intracellular signal transduction"/>
    <property type="evidence" value="ECO:0000318"/>
    <property type="project" value="GO_Central"/>
</dbReference>
<evidence type="ECO:0000256" key="14">
    <source>
        <dbReference type="ARBA" id="ARBA00024334"/>
    </source>
</evidence>
<dbReference type="GO" id="GO:0005524">
    <property type="term" value="F:ATP binding"/>
    <property type="evidence" value="ECO:0007669"/>
    <property type="project" value="UniProtKB-UniRule"/>
</dbReference>
<name>A0A3B6SIK1_WHEAT</name>
<comment type="catalytic activity">
    <reaction evidence="16">
        <text>L-seryl-[protein] + ATP = O-phospho-L-seryl-[protein] + ADP + H(+)</text>
        <dbReference type="Rhea" id="RHEA:17989"/>
        <dbReference type="Rhea" id="RHEA-COMP:9863"/>
        <dbReference type="Rhea" id="RHEA-COMP:11604"/>
        <dbReference type="ChEBI" id="CHEBI:15378"/>
        <dbReference type="ChEBI" id="CHEBI:29999"/>
        <dbReference type="ChEBI" id="CHEBI:30616"/>
        <dbReference type="ChEBI" id="CHEBI:83421"/>
        <dbReference type="ChEBI" id="CHEBI:456216"/>
        <dbReference type="EC" id="2.7.11.1"/>
    </reaction>
</comment>
<protein>
    <recommendedName>
        <fullName evidence="2">non-specific serine/threonine protein kinase</fullName>
        <ecNumber evidence="2">2.7.11.1</ecNumber>
    </recommendedName>
</protein>
<sequence>MGGCYSAYACSRKLRGRLGNLSFVLPVTERDAAAANAASGASTSSAKKGDNGSSRRNNGDGPAGGTEEEELVAKTTTAEFGRRYVLGKELGRGEFGVTRRCKDAATGEALACKTIRRHRRRGGRGANRKAAGGGGAEAAARAAAAAAAHAADVRREVAIMRRMSARGGTAVVRLREAREDQEGSVHLVMELCEGGELFDRIVARGHYSERAAAKVFRTIVNVIQLCHSNGVIHRDLKPENFLFANKSEDAPLKVIDFGLSVFFNPGDRFTEVVGSAYYMAPEVLKRNYGQEVDVWSAGVILYILLCGVPPFWGDNDEKIAQAIIRGGLDFNREPWPRVSGNAKDLIRRMLDPDPATRLTAAQVLEHPWLKNADTAPNVSLGEAVRSRLQQFSAMNKFKKKALGVVARNMPVEELDKYVQMFHLMDKDKNGNLSLEELMEGLHINGQRVPESEIRMLLEAADTDGNGTLDCDEFVTVSLHLKKMTNEKYLAAAFRYFDKDGSGFIEIDELRQELGPNEQAILEIIRDVDTDRDGRISYQEFELMMKSGADWRNASRQFSRANFSTLSRKLCKEETSSS</sequence>
<dbReference type="InterPro" id="IPR011992">
    <property type="entry name" value="EF-hand-dom_pair"/>
</dbReference>
<dbReference type="InterPro" id="IPR011009">
    <property type="entry name" value="Kinase-like_dom_sf"/>
</dbReference>
<dbReference type="RefSeq" id="XP_044432702.1">
    <property type="nucleotide sequence ID" value="XM_044576767.1"/>
</dbReference>
<dbReference type="SMART" id="SM00054">
    <property type="entry name" value="EFh"/>
    <property type="match status" value="4"/>
</dbReference>
<keyword evidence="22" id="KW-1185">Reference proteome</keyword>
<evidence type="ECO:0000256" key="12">
    <source>
        <dbReference type="ARBA" id="ARBA00023136"/>
    </source>
</evidence>
<dbReference type="GO" id="GO:0005516">
    <property type="term" value="F:calmodulin binding"/>
    <property type="evidence" value="ECO:0000318"/>
    <property type="project" value="GO_Central"/>
</dbReference>
<dbReference type="PROSITE" id="PS50011">
    <property type="entry name" value="PROTEIN_KINASE_DOM"/>
    <property type="match status" value="1"/>
</dbReference>
<evidence type="ECO:0000256" key="11">
    <source>
        <dbReference type="ARBA" id="ARBA00022840"/>
    </source>
</evidence>
<feature type="region of interest" description="Disordered" evidence="18">
    <location>
        <begin position="35"/>
        <end position="74"/>
    </location>
</feature>
<feature type="domain" description="EF-hand" evidence="20">
    <location>
        <begin position="448"/>
        <end position="483"/>
    </location>
</feature>
<dbReference type="Gramene" id="TraesKAR7B01G0161970.1">
    <property type="protein sequence ID" value="cds.TraesKAR7B01G0161970.1"/>
    <property type="gene ID" value="TraesKAR7B01G0161970"/>
</dbReference>
<accession>A0A3B6SIK1</accession>
<dbReference type="PROSITE" id="PS00108">
    <property type="entry name" value="PROTEIN_KINASE_ST"/>
    <property type="match status" value="1"/>
</dbReference>
<dbReference type="Gramene" id="TraesSYM5B03G02885120.1">
    <property type="protein sequence ID" value="TraesSYM5B03G02885120.1"/>
    <property type="gene ID" value="TraesSYM5B03G02885120"/>
</dbReference>
<dbReference type="Gramene" id="TraesCLE_scaffold_016442_01G000100.1">
    <property type="protein sequence ID" value="TraesCLE_scaffold_016442_01G000100.1"/>
    <property type="gene ID" value="TraesCLE_scaffold_016442_01G000100"/>
</dbReference>
<evidence type="ECO:0000256" key="1">
    <source>
        <dbReference type="ARBA" id="ARBA00004635"/>
    </source>
</evidence>
<dbReference type="Proteomes" id="UP000019116">
    <property type="component" value="Chromosome 7B"/>
</dbReference>
<dbReference type="PROSITE" id="PS00107">
    <property type="entry name" value="PROTEIN_KINASE_ATP"/>
    <property type="match status" value="1"/>
</dbReference>
<dbReference type="Gramene" id="TraesJUL7B03G04154540.1">
    <property type="protein sequence ID" value="TraesJUL7B03G04154540.1"/>
    <property type="gene ID" value="TraesJUL7B03G04154540"/>
</dbReference>
<evidence type="ECO:0000259" key="20">
    <source>
        <dbReference type="PROSITE" id="PS50222"/>
    </source>
</evidence>
<dbReference type="Gramene" id="TraesLDM7B03G04119930.1">
    <property type="protein sequence ID" value="TraesLDM7B03G04119930.1"/>
    <property type="gene ID" value="TraesLDM7B03G04119930"/>
</dbReference>
<dbReference type="InterPro" id="IPR008271">
    <property type="entry name" value="Ser/Thr_kinase_AS"/>
</dbReference>
<keyword evidence="9" id="KW-0418">Kinase</keyword>
<keyword evidence="4" id="KW-0808">Transferase</keyword>
<feature type="domain" description="EF-hand" evidence="20">
    <location>
        <begin position="484"/>
        <end position="511"/>
    </location>
</feature>
<dbReference type="Gramene" id="TraesCAD_scaffold_021425_01G000200.1">
    <property type="protein sequence ID" value="TraesCAD_scaffold_021425_01G000200.1"/>
    <property type="gene ID" value="TraesCAD_scaffold_021425_01G000200"/>
</dbReference>
<dbReference type="CDD" id="cd05117">
    <property type="entry name" value="STKc_CAMK"/>
    <property type="match status" value="1"/>
</dbReference>
<evidence type="ECO:0000313" key="22">
    <source>
        <dbReference type="Proteomes" id="UP000019116"/>
    </source>
</evidence>
<dbReference type="GeneID" id="123158951"/>
<dbReference type="EnsemblPlants" id="TraesCS7B02G165200.1">
    <property type="protein sequence ID" value="TraesCS7B02G165200.1"/>
    <property type="gene ID" value="TraesCS7B02G165200"/>
</dbReference>
<dbReference type="AlphaFoldDB" id="A0A3B6SIK1"/>
<feature type="binding site" evidence="17">
    <location>
        <position position="113"/>
    </location>
    <ligand>
        <name>ATP</name>
        <dbReference type="ChEBI" id="CHEBI:30616"/>
    </ligand>
</feature>
<evidence type="ECO:0000256" key="17">
    <source>
        <dbReference type="PROSITE-ProRule" id="PRU10141"/>
    </source>
</evidence>
<keyword evidence="10" id="KW-0106">Calcium</keyword>
<dbReference type="KEGG" id="taes:123158951"/>
<feature type="compositionally biased region" description="Low complexity" evidence="18">
    <location>
        <begin position="35"/>
        <end position="46"/>
    </location>
</feature>
<dbReference type="GO" id="GO:0005509">
    <property type="term" value="F:calcium ion binding"/>
    <property type="evidence" value="ECO:0007669"/>
    <property type="project" value="InterPro"/>
</dbReference>
<dbReference type="GO" id="GO:0009931">
    <property type="term" value="F:calcium-dependent protein serine/threonine kinase activity"/>
    <property type="evidence" value="ECO:0000318"/>
    <property type="project" value="GO_Central"/>
</dbReference>
<comment type="subcellular location">
    <subcellularLocation>
        <location evidence="1">Membrane</location>
        <topology evidence="1">Lipid-anchor</topology>
    </subcellularLocation>
</comment>
<organism evidence="21">
    <name type="scientific">Triticum aestivum</name>
    <name type="common">Wheat</name>
    <dbReference type="NCBI Taxonomy" id="4565"/>
    <lineage>
        <taxon>Eukaryota</taxon>
        <taxon>Viridiplantae</taxon>
        <taxon>Streptophyta</taxon>
        <taxon>Embryophyta</taxon>
        <taxon>Tracheophyta</taxon>
        <taxon>Spermatophyta</taxon>
        <taxon>Magnoliopsida</taxon>
        <taxon>Liliopsida</taxon>
        <taxon>Poales</taxon>
        <taxon>Poaceae</taxon>
        <taxon>BOP clade</taxon>
        <taxon>Pooideae</taxon>
        <taxon>Triticodae</taxon>
        <taxon>Triticeae</taxon>
        <taxon>Triticinae</taxon>
        <taxon>Triticum</taxon>
    </lineage>
</organism>
<dbReference type="GO" id="GO:0005737">
    <property type="term" value="C:cytoplasm"/>
    <property type="evidence" value="ECO:0000318"/>
    <property type="project" value="GO_Central"/>
</dbReference>
<reference evidence="21" key="2">
    <citation type="submission" date="2018-10" db="UniProtKB">
        <authorList>
            <consortium name="EnsemblPlants"/>
        </authorList>
    </citation>
    <scope>IDENTIFICATION</scope>
</reference>
<evidence type="ECO:0000256" key="15">
    <source>
        <dbReference type="ARBA" id="ARBA00047899"/>
    </source>
</evidence>
<dbReference type="InterPro" id="IPR050205">
    <property type="entry name" value="CDPK_Ser/Thr_kinases"/>
</dbReference>
<dbReference type="Gramene" id="TraesROB_scaffold_010875_01G000200.1">
    <property type="protein sequence ID" value="TraesROB_scaffold_010875_01G000200.1"/>
    <property type="gene ID" value="TraesROB_scaffold_010875_01G000200"/>
</dbReference>
<keyword evidence="5" id="KW-0519">Myristate</keyword>
<dbReference type="Gramene" id="TraesWEE_scaffold_016280_01G000200.1">
    <property type="protein sequence ID" value="TraesWEE_scaffold_016280_01G000200.1"/>
    <property type="gene ID" value="TraesWEE_scaffold_016280_01G000200"/>
</dbReference>
<evidence type="ECO:0000256" key="6">
    <source>
        <dbReference type="ARBA" id="ARBA00022723"/>
    </source>
</evidence>
<evidence type="ECO:0000256" key="9">
    <source>
        <dbReference type="ARBA" id="ARBA00022777"/>
    </source>
</evidence>
<feature type="domain" description="EF-hand" evidence="20">
    <location>
        <begin position="412"/>
        <end position="447"/>
    </location>
</feature>
<dbReference type="GO" id="GO:0004683">
    <property type="term" value="F:calcium/calmodulin-dependent protein kinase activity"/>
    <property type="evidence" value="ECO:0000318"/>
    <property type="project" value="GO_Central"/>
</dbReference>
<dbReference type="STRING" id="4565.A0A3B6SIK1"/>
<evidence type="ECO:0000256" key="7">
    <source>
        <dbReference type="ARBA" id="ARBA00022737"/>
    </source>
</evidence>
<dbReference type="InterPro" id="IPR017441">
    <property type="entry name" value="Protein_kinase_ATP_BS"/>
</dbReference>
<evidence type="ECO:0000256" key="10">
    <source>
        <dbReference type="ARBA" id="ARBA00022837"/>
    </source>
</evidence>
<dbReference type="GO" id="GO:0005634">
    <property type="term" value="C:nucleus"/>
    <property type="evidence" value="ECO:0000318"/>
    <property type="project" value="GO_Central"/>
</dbReference>
<keyword evidence="3" id="KW-0723">Serine/threonine-protein kinase</keyword>
<dbReference type="EC" id="2.7.11.1" evidence="2"/>
<dbReference type="Gramene" id="TraesJAG7B03G04099310.1">
    <property type="protein sequence ID" value="TraesJAG7B03G04099310.1"/>
    <property type="gene ID" value="TraesJAG7B03G04099310"/>
</dbReference>
<evidence type="ECO:0000256" key="2">
    <source>
        <dbReference type="ARBA" id="ARBA00012513"/>
    </source>
</evidence>
<dbReference type="Gramene" id="TraesCS7B02G165200.1">
    <property type="protein sequence ID" value="TraesCS7B02G165200.1"/>
    <property type="gene ID" value="TraesCS7B02G165200"/>
</dbReference>
<dbReference type="PROSITE" id="PS50222">
    <property type="entry name" value="EF_HAND_2"/>
    <property type="match status" value="4"/>
</dbReference>
<dbReference type="Gene3D" id="1.10.238.10">
    <property type="entry name" value="EF-hand"/>
    <property type="match status" value="1"/>
</dbReference>
<evidence type="ECO:0000256" key="3">
    <source>
        <dbReference type="ARBA" id="ARBA00022527"/>
    </source>
</evidence>
<dbReference type="Gramene" id="TraesMAC7B03G04111460.1">
    <property type="protein sequence ID" value="TraesMAC7B03G04111460.1"/>
    <property type="gene ID" value="TraesMAC7B03G04111460"/>
</dbReference>
<dbReference type="Gramene" id="TraesSTA7B03G04112260.1">
    <property type="protein sequence ID" value="TraesSTA7B03G04112260.1"/>
    <property type="gene ID" value="TraesSTA7B03G04112260"/>
</dbReference>
<reference evidence="21" key="1">
    <citation type="submission" date="2018-08" db="EMBL/GenBank/DDBJ databases">
        <authorList>
            <person name="Rossello M."/>
        </authorList>
    </citation>
    <scope>NUCLEOTIDE SEQUENCE [LARGE SCALE GENOMIC DNA]</scope>
    <source>
        <strain evidence="21">cv. Chinese Spring</strain>
    </source>
</reference>
<evidence type="ECO:0000256" key="5">
    <source>
        <dbReference type="ARBA" id="ARBA00022707"/>
    </source>
</evidence>
<dbReference type="PROSITE" id="PS00018">
    <property type="entry name" value="EF_HAND_1"/>
    <property type="match status" value="3"/>
</dbReference>
<keyword evidence="7" id="KW-0677">Repeat</keyword>
<dbReference type="SUPFAM" id="SSF47473">
    <property type="entry name" value="EF-hand"/>
    <property type="match status" value="1"/>
</dbReference>
<dbReference type="SMART" id="SM00220">
    <property type="entry name" value="S_TKc"/>
    <property type="match status" value="1"/>
</dbReference>
<dbReference type="FunFam" id="1.10.510.10:FF:000067">
    <property type="entry name" value="calcium-dependent protein kinase 13"/>
    <property type="match status" value="1"/>
</dbReference>
<dbReference type="OMA" id="MEFTTIR"/>
<dbReference type="InterPro" id="IPR002048">
    <property type="entry name" value="EF_hand_dom"/>
</dbReference>
<evidence type="ECO:0000259" key="19">
    <source>
        <dbReference type="PROSITE" id="PS50011"/>
    </source>
</evidence>
<keyword evidence="8 17" id="KW-0547">Nucleotide-binding</keyword>
<dbReference type="Gramene" id="TraesPARA_EIv1.0_2409770.1">
    <property type="protein sequence ID" value="TraesPARA_EIv1.0_2409770.1.CDS"/>
    <property type="gene ID" value="TraesPARA_EIv1.0_2409770"/>
</dbReference>
<dbReference type="Pfam" id="PF13499">
    <property type="entry name" value="EF-hand_7"/>
    <property type="match status" value="2"/>
</dbReference>
<evidence type="ECO:0000256" key="8">
    <source>
        <dbReference type="ARBA" id="ARBA00022741"/>
    </source>
</evidence>
<dbReference type="SUPFAM" id="SSF56112">
    <property type="entry name" value="Protein kinase-like (PK-like)"/>
    <property type="match status" value="1"/>
</dbReference>
<evidence type="ECO:0000256" key="16">
    <source>
        <dbReference type="ARBA" id="ARBA00048679"/>
    </source>
</evidence>
<keyword evidence="12" id="KW-0472">Membrane</keyword>
<dbReference type="OrthoDB" id="40902at2759"/>
<dbReference type="InterPro" id="IPR018247">
    <property type="entry name" value="EF_Hand_1_Ca_BS"/>
</dbReference>
<keyword evidence="6" id="KW-0479">Metal-binding</keyword>
<gene>
    <name evidence="21" type="primary">LOC123158951</name>
</gene>
<dbReference type="Gene3D" id="1.10.510.10">
    <property type="entry name" value="Transferase(Phosphotransferase) domain 1"/>
    <property type="match status" value="1"/>
</dbReference>